<dbReference type="GeneID" id="41324078"/>
<dbReference type="EMBL" id="LVVT01000007">
    <property type="protein sequence ID" value="TQS84005.1"/>
    <property type="molecule type" value="Genomic_DNA"/>
</dbReference>
<evidence type="ECO:0000259" key="9">
    <source>
        <dbReference type="PROSITE" id="PS50893"/>
    </source>
</evidence>
<keyword evidence="5 10" id="KW-0067">ATP-binding</keyword>
<keyword evidence="6" id="KW-1278">Translocase</keyword>
<evidence type="ECO:0000256" key="8">
    <source>
        <dbReference type="ARBA" id="ARBA00049985"/>
    </source>
</evidence>
<dbReference type="GO" id="GO:0016887">
    <property type="term" value="F:ATP hydrolysis activity"/>
    <property type="evidence" value="ECO:0007669"/>
    <property type="project" value="InterPro"/>
</dbReference>
<dbReference type="GO" id="GO:0005524">
    <property type="term" value="F:ATP binding"/>
    <property type="evidence" value="ECO:0007669"/>
    <property type="project" value="UniProtKB-KW"/>
</dbReference>
<organism evidence="10 11">
    <name type="scientific">Candidatus Methanomassiliicoccus intestinalis</name>
    <dbReference type="NCBI Taxonomy" id="1406512"/>
    <lineage>
        <taxon>Archaea</taxon>
        <taxon>Methanobacteriati</taxon>
        <taxon>Thermoplasmatota</taxon>
        <taxon>Thermoplasmata</taxon>
        <taxon>Methanomassiliicoccales</taxon>
        <taxon>Methanomassiliicoccaceae</taxon>
        <taxon>Methanomassiliicoccus</taxon>
    </lineage>
</organism>
<dbReference type="InterPro" id="IPR027417">
    <property type="entry name" value="P-loop_NTPase"/>
</dbReference>
<evidence type="ECO:0000256" key="4">
    <source>
        <dbReference type="ARBA" id="ARBA00022741"/>
    </source>
</evidence>
<evidence type="ECO:0000313" key="10">
    <source>
        <dbReference type="EMBL" id="TQS84005.1"/>
    </source>
</evidence>
<dbReference type="SMART" id="SM00382">
    <property type="entry name" value="AAA"/>
    <property type="match status" value="1"/>
</dbReference>
<evidence type="ECO:0000256" key="7">
    <source>
        <dbReference type="ARBA" id="ARBA00023136"/>
    </source>
</evidence>
<dbReference type="InterPro" id="IPR005894">
    <property type="entry name" value="DrrA"/>
</dbReference>
<keyword evidence="2" id="KW-0813">Transport</keyword>
<evidence type="ECO:0000313" key="11">
    <source>
        <dbReference type="Proteomes" id="UP000752814"/>
    </source>
</evidence>
<dbReference type="Gene3D" id="3.40.50.300">
    <property type="entry name" value="P-loop containing nucleotide triphosphate hydrolases"/>
    <property type="match status" value="1"/>
</dbReference>
<evidence type="ECO:0000256" key="2">
    <source>
        <dbReference type="ARBA" id="ARBA00022448"/>
    </source>
</evidence>
<dbReference type="NCBIfam" id="TIGR01188">
    <property type="entry name" value="drrA"/>
    <property type="match status" value="1"/>
</dbReference>
<keyword evidence="7" id="KW-0472">Membrane</keyword>
<dbReference type="PROSITE" id="PS50893">
    <property type="entry name" value="ABC_TRANSPORTER_2"/>
    <property type="match status" value="1"/>
</dbReference>
<keyword evidence="4" id="KW-0547">Nucleotide-binding</keyword>
<dbReference type="GO" id="GO:1900753">
    <property type="term" value="P:doxorubicin transport"/>
    <property type="evidence" value="ECO:0007669"/>
    <property type="project" value="InterPro"/>
</dbReference>
<name>A0A8J8TDR5_9ARCH</name>
<dbReference type="Pfam" id="PF13732">
    <property type="entry name" value="DrrA1-3_C"/>
    <property type="match status" value="1"/>
</dbReference>
<comment type="subcellular location">
    <subcellularLocation>
        <location evidence="1">Cell membrane</location>
        <topology evidence="1">Peripheral membrane protein</topology>
        <orientation evidence="1">Cytoplasmic side</orientation>
    </subcellularLocation>
</comment>
<dbReference type="InterPro" id="IPR025302">
    <property type="entry name" value="DrrA1/2-like_C"/>
</dbReference>
<sequence>MENIIEVRDLKKIFDKNIRAVDGVSFDVKEGEIFGFLGPNGAGKSTTISMITTLLTPTSGQIVIDGKDSVKSAKQVRKTIGLVPQALTADDQLSGRENMQLQADLYDVPKNVAKERIDELLSIVKLEEAADRRVDTYSGGMRKRLELAEGLIHHPKILFLDEPTLGLDIQTREIIWEYITNIKKQSGMTVFLTTHYLEEAESLCDRIAIIDRGKIIVIGTPDELKASLGGDLIEIEVDESQECRNTLRSIPGIDEIEYKDGKYILRTPNGDNAMESILSRIAEERWKIKNISLQKPSMNQVFLKYTGKSLRDDAGKMDKFAARAAAAQNRRRR</sequence>
<protein>
    <submittedName>
        <fullName evidence="10">ABC transporter ATP-binding protein</fullName>
    </submittedName>
</protein>
<keyword evidence="3" id="KW-1003">Cell membrane</keyword>
<evidence type="ECO:0000256" key="5">
    <source>
        <dbReference type="ARBA" id="ARBA00022840"/>
    </source>
</evidence>
<dbReference type="OMA" id="CGRIAML"/>
<comment type="caution">
    <text evidence="10">The sequence shown here is derived from an EMBL/GenBank/DDBJ whole genome shotgun (WGS) entry which is preliminary data.</text>
</comment>
<comment type="similarity">
    <text evidence="8">Belongs to the ABC transporter superfamily. Drug exporter-1 (DrugE1) (TC 3.A.1.105) family.</text>
</comment>
<proteinExistence type="inferred from homology"/>
<dbReference type="FunFam" id="3.40.50.300:FF:000589">
    <property type="entry name" value="ABC transporter, ATP-binding subunit"/>
    <property type="match status" value="1"/>
</dbReference>
<dbReference type="InterPro" id="IPR003593">
    <property type="entry name" value="AAA+_ATPase"/>
</dbReference>
<dbReference type="PANTHER" id="PTHR43582">
    <property type="entry name" value="LINEARMYCIN RESISTANCE ATP-BINDING PROTEIN LNRL"/>
    <property type="match status" value="1"/>
</dbReference>
<dbReference type="Proteomes" id="UP000752814">
    <property type="component" value="Unassembled WGS sequence"/>
</dbReference>
<reference evidence="10" key="1">
    <citation type="submission" date="2016-03" db="EMBL/GenBank/DDBJ databases">
        <authorList>
            <person name="Borrel G."/>
            <person name="Mccann A."/>
            <person name="O'Toole P.W."/>
        </authorList>
    </citation>
    <scope>NUCLEOTIDE SEQUENCE</scope>
    <source>
        <strain evidence="10">183</strain>
    </source>
</reference>
<dbReference type="PANTHER" id="PTHR43582:SF2">
    <property type="entry name" value="LINEARMYCIN RESISTANCE ATP-BINDING PROTEIN LNRL"/>
    <property type="match status" value="1"/>
</dbReference>
<accession>A0A8J8TDR5</accession>
<dbReference type="GO" id="GO:0043215">
    <property type="term" value="P:daunorubicin transport"/>
    <property type="evidence" value="ECO:0007669"/>
    <property type="project" value="InterPro"/>
</dbReference>
<evidence type="ECO:0000256" key="3">
    <source>
        <dbReference type="ARBA" id="ARBA00022475"/>
    </source>
</evidence>
<dbReference type="PROSITE" id="PS00211">
    <property type="entry name" value="ABC_TRANSPORTER_1"/>
    <property type="match status" value="1"/>
</dbReference>
<feature type="domain" description="ABC transporter" evidence="9">
    <location>
        <begin position="5"/>
        <end position="237"/>
    </location>
</feature>
<gene>
    <name evidence="10" type="ORF">A3207_06710</name>
</gene>
<evidence type="ECO:0000256" key="6">
    <source>
        <dbReference type="ARBA" id="ARBA00022967"/>
    </source>
</evidence>
<dbReference type="Pfam" id="PF00005">
    <property type="entry name" value="ABC_tran"/>
    <property type="match status" value="1"/>
</dbReference>
<dbReference type="InterPro" id="IPR017871">
    <property type="entry name" value="ABC_transporter-like_CS"/>
</dbReference>
<dbReference type="AlphaFoldDB" id="A0A8J8TDR5"/>
<dbReference type="InterPro" id="IPR003439">
    <property type="entry name" value="ABC_transporter-like_ATP-bd"/>
</dbReference>
<dbReference type="SUPFAM" id="SSF52540">
    <property type="entry name" value="P-loop containing nucleoside triphosphate hydrolases"/>
    <property type="match status" value="1"/>
</dbReference>
<dbReference type="RefSeq" id="WP_020449535.1">
    <property type="nucleotide sequence ID" value="NZ_CAYAXV010000003.1"/>
</dbReference>
<dbReference type="GO" id="GO:0005886">
    <property type="term" value="C:plasma membrane"/>
    <property type="evidence" value="ECO:0007669"/>
    <property type="project" value="UniProtKB-SubCell"/>
</dbReference>
<evidence type="ECO:0000256" key="1">
    <source>
        <dbReference type="ARBA" id="ARBA00004413"/>
    </source>
</evidence>